<organism evidence="4 5">
    <name type="scientific">Tenacibaculum discolor</name>
    <dbReference type="NCBI Taxonomy" id="361581"/>
    <lineage>
        <taxon>Bacteria</taxon>
        <taxon>Pseudomonadati</taxon>
        <taxon>Bacteroidota</taxon>
        <taxon>Flavobacteriia</taxon>
        <taxon>Flavobacteriales</taxon>
        <taxon>Flavobacteriaceae</taxon>
        <taxon>Tenacibaculum</taxon>
    </lineage>
</organism>
<dbReference type="PANTHER" id="PTHR13194">
    <property type="entry name" value="COMPLEX I INTERMEDIATE-ASSOCIATED PROTEIN 30"/>
    <property type="match status" value="1"/>
</dbReference>
<dbReference type="RefSeq" id="WP_099215768.1">
    <property type="nucleotide sequence ID" value="NZ_JAUYVU010000010.1"/>
</dbReference>
<dbReference type="EMBL" id="PDUU01000009">
    <property type="protein sequence ID" value="PHN96903.1"/>
    <property type="molecule type" value="Genomic_DNA"/>
</dbReference>
<proteinExistence type="inferred from homology"/>
<comment type="similarity">
    <text evidence="1">Belongs to the CIA30 family.</text>
</comment>
<dbReference type="Proteomes" id="UP000222163">
    <property type="component" value="Unassembled WGS sequence"/>
</dbReference>
<reference evidence="3 6" key="3">
    <citation type="submission" date="2023-07" db="EMBL/GenBank/DDBJ databases">
        <title>Genome content predicts the carbon catabolic preferences of heterotrophic bacteria.</title>
        <authorList>
            <person name="Gralka M."/>
        </authorList>
    </citation>
    <scope>NUCLEOTIDE SEQUENCE [LARGE SCALE GENOMIC DNA]</scope>
    <source>
        <strain evidence="3 6">4G03</strain>
    </source>
</reference>
<dbReference type="Proteomes" id="UP001242342">
    <property type="component" value="Unassembled WGS sequence"/>
</dbReference>
<accession>A0A2G1BS60</accession>
<evidence type="ECO:0000313" key="3">
    <source>
        <dbReference type="EMBL" id="MDP2542338.1"/>
    </source>
</evidence>
<evidence type="ECO:0000313" key="4">
    <source>
        <dbReference type="EMBL" id="PHN96903.1"/>
    </source>
</evidence>
<dbReference type="SUPFAM" id="SSF49785">
    <property type="entry name" value="Galactose-binding domain-like"/>
    <property type="match status" value="1"/>
</dbReference>
<evidence type="ECO:0000313" key="6">
    <source>
        <dbReference type="Proteomes" id="UP001242342"/>
    </source>
</evidence>
<keyword evidence="6" id="KW-1185">Reference proteome</keyword>
<gene>
    <name evidence="4" type="ORF">CSC81_10810</name>
    <name evidence="3" type="ORF">Q8W23_12725</name>
</gene>
<comment type="caution">
    <text evidence="4">The sequence shown here is derived from an EMBL/GenBank/DDBJ whole genome shotgun (WGS) entry which is preliminary data.</text>
</comment>
<dbReference type="InterPro" id="IPR039131">
    <property type="entry name" value="NDUFAF1"/>
</dbReference>
<dbReference type="Pfam" id="PF08547">
    <property type="entry name" value="CIA30"/>
    <property type="match status" value="1"/>
</dbReference>
<feature type="domain" description="NADH:ubiquinone oxidoreductase intermediate-associated protein 30" evidence="2">
    <location>
        <begin position="20"/>
        <end position="168"/>
    </location>
</feature>
<name>A0A2G1BS60_9FLAO</name>
<evidence type="ECO:0000259" key="2">
    <source>
        <dbReference type="Pfam" id="PF08547"/>
    </source>
</evidence>
<reference evidence="4 5" key="1">
    <citation type="journal article" date="2016" name="Nat. Commun.">
        <title>Microbial interactions lead to rapid micro-scale successions on model marine particles.</title>
        <authorList>
            <person name="Datta M.S."/>
            <person name="Sliwerska E."/>
            <person name="Gore J."/>
            <person name="Polz M.F."/>
            <person name="Cordero O.X."/>
        </authorList>
    </citation>
    <scope>NUCLEOTIDE SEQUENCE [LARGE SCALE GENOMIC DNA]</scope>
    <source>
        <strain evidence="4 5">4G03</strain>
    </source>
</reference>
<reference evidence="4" key="2">
    <citation type="submission" date="2017-10" db="EMBL/GenBank/DDBJ databases">
        <authorList>
            <person name="Enke T.N."/>
            <person name="Cordero O.X."/>
        </authorList>
    </citation>
    <scope>NUCLEOTIDE SEQUENCE</scope>
    <source>
        <strain evidence="4">4G03</strain>
    </source>
</reference>
<evidence type="ECO:0000313" key="5">
    <source>
        <dbReference type="Proteomes" id="UP000222163"/>
    </source>
</evidence>
<dbReference type="InterPro" id="IPR008979">
    <property type="entry name" value="Galactose-bd-like_sf"/>
</dbReference>
<evidence type="ECO:0000256" key="1">
    <source>
        <dbReference type="ARBA" id="ARBA00007884"/>
    </source>
</evidence>
<dbReference type="InterPro" id="IPR013857">
    <property type="entry name" value="NADH-UbQ_OxRdtase-assoc_prot30"/>
</dbReference>
<protein>
    <submittedName>
        <fullName evidence="4">CIA30 family protein</fullName>
    </submittedName>
</protein>
<dbReference type="EMBL" id="JAUYVU010000010">
    <property type="protein sequence ID" value="MDP2542338.1"/>
    <property type="molecule type" value="Genomic_DNA"/>
</dbReference>
<dbReference type="PANTHER" id="PTHR13194:SF19">
    <property type="entry name" value="NAD(P)-BINDING ROSSMANN-FOLD SUPERFAMILY PROTEIN"/>
    <property type="match status" value="1"/>
</dbReference>
<dbReference type="AlphaFoldDB" id="A0A2G1BS60"/>
<sequence>MKWFLILSFLMCLNDEIIIFDKDNNTQKWYITNDTVMGGVSNSSVKINDKGNLVFSGRVSTENNGGFAMTKMSTVINLNNQHSKIILRVKGDDKQYQLRLKSDESQRYSYVQAFRTNKQEQEIVLPLKGFYPAFRGRKLSFGNFSANQIKEVAVLIGNKKDEKFSLEIIKIAIQ</sequence>